<proteinExistence type="predicted"/>
<keyword evidence="2" id="KW-1185">Reference proteome</keyword>
<evidence type="ECO:0000313" key="1">
    <source>
        <dbReference type="EMBL" id="AOW09914.1"/>
    </source>
</evidence>
<organism evidence="1 2">
    <name type="scientific">Flavobacterium gilvum</name>
    <dbReference type="NCBI Taxonomy" id="1492737"/>
    <lineage>
        <taxon>Bacteria</taxon>
        <taxon>Pseudomonadati</taxon>
        <taxon>Bacteroidota</taxon>
        <taxon>Flavobacteriia</taxon>
        <taxon>Flavobacteriales</taxon>
        <taxon>Flavobacteriaceae</taxon>
        <taxon>Flavobacterium</taxon>
    </lineage>
</organism>
<reference evidence="1 2" key="1">
    <citation type="submission" date="2016-10" db="EMBL/GenBank/DDBJ databases">
        <title>Flavobacterium gilvum sp. nov., isolated from stream water.</title>
        <authorList>
            <person name="Shin S.-K."/>
            <person name="Cho Y.-J."/>
            <person name="Yi H."/>
        </authorList>
    </citation>
    <scope>NUCLEOTIDE SEQUENCE [LARGE SCALE GENOMIC DNA]</scope>
    <source>
        <strain evidence="1 2">EM1308</strain>
    </source>
</reference>
<dbReference type="KEGG" id="fgl:EM308_10560"/>
<sequence length="306" mass="35280">MKNIVKVLWILGLLFVVVRGFQYKERAKLAKERITESITNNTEVVDDENVTTETIDTLTEESNAQNKIQYYLTNKNSYENQELKAIINKKTFTLINKKVGLCFEIMKIKDFDKDGFEDVLLEIINGCGGNCCGNSYQIFSYNGTSFKKSKTVGYDWDGIDILPSPEGFKFIIQTVNEGAGNTEMCNDKIETYQFKNYDFELINVVTDKKLDAITEIKASDFEGKEDKELFLFYDLDGDGKKDKFTCKYWARWGRISEWKINFGNGNWYEGTSSPKRIGIINSKTNNVNDLVLDCDEILKWEGKKYK</sequence>
<dbReference type="AlphaFoldDB" id="A0AAC9N6P5"/>
<evidence type="ECO:0000313" key="2">
    <source>
        <dbReference type="Proteomes" id="UP000175968"/>
    </source>
</evidence>
<protein>
    <submittedName>
        <fullName evidence="1">Uncharacterized protein</fullName>
    </submittedName>
</protein>
<dbReference type="EMBL" id="CP017479">
    <property type="protein sequence ID" value="AOW09914.1"/>
    <property type="molecule type" value="Genomic_DNA"/>
</dbReference>
<accession>A0AAC9N6P5</accession>
<gene>
    <name evidence="1" type="ORF">EM308_10560</name>
</gene>
<name>A0AAC9N6P5_9FLAO</name>
<dbReference type="RefSeq" id="WP_035639581.1">
    <property type="nucleotide sequence ID" value="NZ_CP017479.1"/>
</dbReference>
<dbReference type="Proteomes" id="UP000175968">
    <property type="component" value="Chromosome"/>
</dbReference>